<organism evidence="2 3">
    <name type="scientific">Intrasporangium calvum</name>
    <dbReference type="NCBI Taxonomy" id="53358"/>
    <lineage>
        <taxon>Bacteria</taxon>
        <taxon>Bacillati</taxon>
        <taxon>Actinomycetota</taxon>
        <taxon>Actinomycetes</taxon>
        <taxon>Micrococcales</taxon>
        <taxon>Intrasporangiaceae</taxon>
        <taxon>Intrasporangium</taxon>
    </lineage>
</organism>
<accession>A0ABT5GGZ5</accession>
<sequence>MTQPAHVDGPVGGRADRAGPVTREVTEMGWAWWLGLGLLPLLLGVLGRSASGGFPSVFLWALASFVAGSLAAFGVAARFGGREAVRRAVVDRSPRGDVR</sequence>
<keyword evidence="1" id="KW-0812">Transmembrane</keyword>
<evidence type="ECO:0000256" key="1">
    <source>
        <dbReference type="SAM" id="Phobius"/>
    </source>
</evidence>
<dbReference type="RefSeq" id="WP_272462114.1">
    <property type="nucleotide sequence ID" value="NZ_JAPFQL010000036.1"/>
</dbReference>
<keyword evidence="3" id="KW-1185">Reference proteome</keyword>
<evidence type="ECO:0000313" key="3">
    <source>
        <dbReference type="Proteomes" id="UP001150259"/>
    </source>
</evidence>
<feature type="transmembrane region" description="Helical" evidence="1">
    <location>
        <begin position="57"/>
        <end position="77"/>
    </location>
</feature>
<dbReference type="EMBL" id="JAPFQL010000036">
    <property type="protein sequence ID" value="MDC5697538.1"/>
    <property type="molecule type" value="Genomic_DNA"/>
</dbReference>
<keyword evidence="1" id="KW-0472">Membrane</keyword>
<protein>
    <submittedName>
        <fullName evidence="2">Uncharacterized protein</fullName>
    </submittedName>
</protein>
<reference evidence="2 3" key="1">
    <citation type="submission" date="2022-11" db="EMBL/GenBank/DDBJ databases">
        <title>Anaerobic phenanthrene biodegradation by a DNRA strain PheN6.</title>
        <authorList>
            <person name="Zhang Z."/>
        </authorList>
    </citation>
    <scope>NUCLEOTIDE SEQUENCE [LARGE SCALE GENOMIC DNA]</scope>
    <source>
        <strain evidence="2 3">PheN6</strain>
    </source>
</reference>
<proteinExistence type="predicted"/>
<name>A0ABT5GGZ5_9MICO</name>
<gene>
    <name evidence="2" type="ORF">OO014_09735</name>
</gene>
<feature type="transmembrane region" description="Helical" evidence="1">
    <location>
        <begin position="30"/>
        <end position="51"/>
    </location>
</feature>
<comment type="caution">
    <text evidence="2">The sequence shown here is derived from an EMBL/GenBank/DDBJ whole genome shotgun (WGS) entry which is preliminary data.</text>
</comment>
<dbReference type="Proteomes" id="UP001150259">
    <property type="component" value="Unassembled WGS sequence"/>
</dbReference>
<evidence type="ECO:0000313" key="2">
    <source>
        <dbReference type="EMBL" id="MDC5697538.1"/>
    </source>
</evidence>
<keyword evidence="1" id="KW-1133">Transmembrane helix</keyword>